<reference evidence="2" key="1">
    <citation type="submission" date="2018-06" db="EMBL/GenBank/DDBJ databases">
        <authorList>
            <person name="Martinez Ocampo F."/>
            <person name="Quiroz Castaneda R.E."/>
            <person name="Rojas Lopez X."/>
        </authorList>
    </citation>
    <scope>NUCLEOTIDE SEQUENCE [LARGE SCALE GENOMIC DNA]</scope>
    <source>
        <strain evidence="2">INIFAP02</strain>
    </source>
</reference>
<proteinExistence type="predicted"/>
<dbReference type="Proteomes" id="UP000249762">
    <property type="component" value="Unassembled WGS sequence"/>
</dbReference>
<organism evidence="1 2">
    <name type="scientific">Mycoplasma wenyonii</name>
    <dbReference type="NCBI Taxonomy" id="65123"/>
    <lineage>
        <taxon>Bacteria</taxon>
        <taxon>Bacillati</taxon>
        <taxon>Mycoplasmatota</taxon>
        <taxon>Mollicutes</taxon>
        <taxon>Mycoplasmataceae</taxon>
        <taxon>Mycoplasma</taxon>
    </lineage>
</organism>
<dbReference type="AlphaFoldDB" id="A0A328PPS0"/>
<accession>A0A328PPS0</accession>
<sequence>MDLKWNLGLEEGDKEWLLKGQDITKNARVTIDQDGNKFDWWFDVQTYGPSSLRISTDPRSNKLNFSIHYTIATIRRWLGRNGGMSIPCGDDSLIKTGSVEELIYSENTRAREGGTYNKVDIGQDLEVGISLTNCEIEERKVKCSLNKTVE</sequence>
<name>A0A328PPS0_9MOLU</name>
<evidence type="ECO:0000313" key="2">
    <source>
        <dbReference type="Proteomes" id="UP000249762"/>
    </source>
</evidence>
<protein>
    <submittedName>
        <fullName evidence="1">Uncharacterized protein</fullName>
    </submittedName>
</protein>
<dbReference type="EMBL" id="QKVO01000003">
    <property type="protein sequence ID" value="RAO95146.1"/>
    <property type="molecule type" value="Genomic_DNA"/>
</dbReference>
<dbReference type="RefSeq" id="WP_112665301.1">
    <property type="nucleotide sequence ID" value="NZ_QKVO01000003.1"/>
</dbReference>
<evidence type="ECO:0000313" key="1">
    <source>
        <dbReference type="EMBL" id="RAO95146.1"/>
    </source>
</evidence>
<comment type="caution">
    <text evidence="1">The sequence shown here is derived from an EMBL/GenBank/DDBJ whole genome shotgun (WGS) entry which is preliminary data.</text>
</comment>
<gene>
    <name evidence="1" type="ORF">DNK47_01495</name>
</gene>
<keyword evidence="2" id="KW-1185">Reference proteome</keyword>